<reference evidence="15" key="1">
    <citation type="submission" date="2023-03" db="EMBL/GenBank/DDBJ databases">
        <title>Mating type loci evolution in Malassezia.</title>
        <authorList>
            <person name="Coelho M.A."/>
        </authorList>
    </citation>
    <scope>NUCLEOTIDE SEQUENCE</scope>
    <source>
        <strain evidence="15">CBS 7876</strain>
    </source>
</reference>
<evidence type="ECO:0000256" key="10">
    <source>
        <dbReference type="ARBA" id="ARBA00022801"/>
    </source>
</evidence>
<gene>
    <name evidence="15" type="ORF">MOBT1_000269</name>
</gene>
<feature type="compositionally biased region" description="Low complexity" evidence="13">
    <location>
        <begin position="538"/>
        <end position="547"/>
    </location>
</feature>
<organism evidence="15 16">
    <name type="scientific">Malassezia obtusa</name>
    <dbReference type="NCBI Taxonomy" id="76774"/>
    <lineage>
        <taxon>Eukaryota</taxon>
        <taxon>Fungi</taxon>
        <taxon>Dikarya</taxon>
        <taxon>Basidiomycota</taxon>
        <taxon>Ustilaginomycotina</taxon>
        <taxon>Malasseziomycetes</taxon>
        <taxon>Malasseziales</taxon>
        <taxon>Malasseziaceae</taxon>
        <taxon>Malassezia</taxon>
    </lineage>
</organism>
<evidence type="ECO:0000256" key="4">
    <source>
        <dbReference type="ARBA" id="ARBA00001946"/>
    </source>
</evidence>
<dbReference type="GO" id="GO:0046872">
    <property type="term" value="F:metal ion binding"/>
    <property type="evidence" value="ECO:0007669"/>
    <property type="project" value="UniProtKB-KW"/>
</dbReference>
<evidence type="ECO:0000256" key="6">
    <source>
        <dbReference type="ARBA" id="ARBA00009999"/>
    </source>
</evidence>
<dbReference type="GO" id="GO:0005737">
    <property type="term" value="C:cytoplasm"/>
    <property type="evidence" value="ECO:0007669"/>
    <property type="project" value="TreeGrafter"/>
</dbReference>
<evidence type="ECO:0000313" key="16">
    <source>
        <dbReference type="Proteomes" id="UP001214603"/>
    </source>
</evidence>
<dbReference type="FunFam" id="1.10.3210.10:FF:000011">
    <property type="entry name" value="HD domain-containing protein 2"/>
    <property type="match status" value="1"/>
</dbReference>
<proteinExistence type="inferred from homology"/>
<feature type="region of interest" description="Disordered" evidence="13">
    <location>
        <begin position="461"/>
        <end position="480"/>
    </location>
</feature>
<feature type="region of interest" description="Disordered" evidence="13">
    <location>
        <begin position="485"/>
        <end position="588"/>
    </location>
</feature>
<evidence type="ECO:0000256" key="2">
    <source>
        <dbReference type="ARBA" id="ARBA00001936"/>
    </source>
</evidence>
<sequence>MEPGLSPGVWACPCLNVRLECTHIGSGTTPFSKQVRLNAPTALTIALPLWTAQDRRGDLDVLACRICGKDVYASCGADGAPSASSHLHARPVLPTGDTLYLSDACVSEAELCAITQSPGYERALGIQLPSATDAPGHPGPSTPLQGLAQRLSSLQLPAVPARLLDDTPETSDAPSAAETAALDSLRAEHELIQRDVAAYVQKAEKKMQSAIQSAKEKVQSRGSTEVPAKAPARPSHLGTPMPSSRRSASSDMSQVGRLSASFAKLGRVLPEAMEKRAESQAARAPAAEADRAHPPPAPKAAAPPTAPPAGAPDDSETGSIDEEAGLGDTDEPVFETDEDLARPSAGPAPAPAPPLVRDVERKPREVSDVSQKLNSGMGMSFSMLAGHGLKAAHEHLGRADRLERAYEHEQQGPYDLQRTGRPSAHAPPHVNAAEHASVRRGRYTDEELALAGVLASNIPSHRHSRTVAPDADEAPADVLARSVPSKRALWTPAPRPRRDVSDGFDREPKTSLPYKEKMMVPSLRKAIRERRAPPSPPAARHTPSRRTSGFLGTGEARAPPVPSAEPAEAPRAPPTAPREASSAPPPVPPVPYVPSASVRVSLGPESAPRALGAVLDEAPPSRTDLDKTVYYMHYVQNLKLSKRTGWFHHGVPAPESIADHMYRMAMLAMLVDPAGMDVRKCVAMALVHDLAEAQVGDLTPMCRVDKAEKTRREHAAIEYLTRDLLADSPAAQQIRALWAEYEERTTREARLVKDLDCFELCLQAYEYEQAHGVRDLQQFWQGAVPKIQHAQVRAWAQTLLRKRRALWESRGVPYDAPSEP</sequence>
<evidence type="ECO:0000256" key="5">
    <source>
        <dbReference type="ARBA" id="ARBA00004074"/>
    </source>
</evidence>
<dbReference type="Gene3D" id="1.10.3210.10">
    <property type="entry name" value="Hypothetical protein af1432"/>
    <property type="match status" value="1"/>
</dbReference>
<comment type="catalytic activity">
    <reaction evidence="1">
        <text>a 2'-deoxyribonucleoside 5'-phosphate + H2O = a 2'-deoxyribonucleoside + phosphate</text>
        <dbReference type="Rhea" id="RHEA:36167"/>
        <dbReference type="ChEBI" id="CHEBI:15377"/>
        <dbReference type="ChEBI" id="CHEBI:18274"/>
        <dbReference type="ChEBI" id="CHEBI:43474"/>
        <dbReference type="ChEBI" id="CHEBI:65317"/>
        <dbReference type="EC" id="3.1.3.89"/>
    </reaction>
</comment>
<name>A0AAF0DY48_9BASI</name>
<feature type="compositionally biased region" description="Acidic residues" evidence="13">
    <location>
        <begin position="313"/>
        <end position="338"/>
    </location>
</feature>
<dbReference type="InterPro" id="IPR006674">
    <property type="entry name" value="HD_domain"/>
</dbReference>
<comment type="function">
    <text evidence="5">Catalyzes the dephosphorylation of the nucleoside 5'-monophosphates deoxyadenosine monophosphate (dAMP), deoxycytidine monophosphate (dCMP), deoxyguanosine monophosphate (dGMP) and deoxythymidine monophosphate (dTMP).</text>
</comment>
<evidence type="ECO:0000256" key="9">
    <source>
        <dbReference type="ARBA" id="ARBA00022723"/>
    </source>
</evidence>
<dbReference type="PANTHER" id="PTHR11845">
    <property type="entry name" value="5'-DEOXYNUCLEOTIDASE HDDC2"/>
    <property type="match status" value="1"/>
</dbReference>
<keyword evidence="11" id="KW-0460">Magnesium</keyword>
<feature type="region of interest" description="Disordered" evidence="13">
    <location>
        <begin position="273"/>
        <end position="373"/>
    </location>
</feature>
<dbReference type="SMART" id="SM00471">
    <property type="entry name" value="HDc"/>
    <property type="match status" value="1"/>
</dbReference>
<feature type="compositionally biased region" description="Basic and acidic residues" evidence="13">
    <location>
        <begin position="496"/>
        <end position="518"/>
    </location>
</feature>
<dbReference type="Proteomes" id="UP001214603">
    <property type="component" value="Chromosome 1"/>
</dbReference>
<dbReference type="InterPro" id="IPR039356">
    <property type="entry name" value="YfbR/HDDC2"/>
</dbReference>
<feature type="region of interest" description="Disordered" evidence="13">
    <location>
        <begin position="407"/>
        <end position="436"/>
    </location>
</feature>
<feature type="region of interest" description="Disordered" evidence="13">
    <location>
        <begin position="210"/>
        <end position="255"/>
    </location>
</feature>
<feature type="compositionally biased region" description="Low complexity" evidence="13">
    <location>
        <begin position="240"/>
        <end position="253"/>
    </location>
</feature>
<keyword evidence="10" id="KW-0378">Hydrolase</keyword>
<evidence type="ECO:0000256" key="3">
    <source>
        <dbReference type="ARBA" id="ARBA00001941"/>
    </source>
</evidence>
<evidence type="ECO:0000259" key="14">
    <source>
        <dbReference type="SMART" id="SM00471"/>
    </source>
</evidence>
<dbReference type="GO" id="GO:0002953">
    <property type="term" value="F:5'-deoxynucleotidase activity"/>
    <property type="evidence" value="ECO:0007669"/>
    <property type="project" value="UniProtKB-EC"/>
</dbReference>
<evidence type="ECO:0000256" key="1">
    <source>
        <dbReference type="ARBA" id="ARBA00001638"/>
    </source>
</evidence>
<evidence type="ECO:0000256" key="11">
    <source>
        <dbReference type="ARBA" id="ARBA00022842"/>
    </source>
</evidence>
<dbReference type="SUPFAM" id="SSF109604">
    <property type="entry name" value="HD-domain/PDEase-like"/>
    <property type="match status" value="1"/>
</dbReference>
<dbReference type="AlphaFoldDB" id="A0AAF0DY48"/>
<feature type="compositionally biased region" description="Basic and acidic residues" evidence="13">
    <location>
        <begin position="357"/>
        <end position="367"/>
    </location>
</feature>
<evidence type="ECO:0000313" key="15">
    <source>
        <dbReference type="EMBL" id="WFD01597.1"/>
    </source>
</evidence>
<keyword evidence="9" id="KW-0479">Metal-binding</keyword>
<dbReference type="PANTHER" id="PTHR11845:SF13">
    <property type="entry name" value="5'-DEOXYNUCLEOTIDASE HDDC2"/>
    <property type="match status" value="1"/>
</dbReference>
<dbReference type="EC" id="3.1.3.89" evidence="8"/>
<keyword evidence="12" id="KW-0170">Cobalt</keyword>
<keyword evidence="16" id="KW-1185">Reference proteome</keyword>
<comment type="cofactor">
    <cofactor evidence="2">
        <name>Mn(2+)</name>
        <dbReference type="ChEBI" id="CHEBI:29035"/>
    </cofactor>
</comment>
<dbReference type="InterPro" id="IPR003607">
    <property type="entry name" value="HD/PDEase_dom"/>
</dbReference>
<comment type="subunit">
    <text evidence="7">Homodimer.</text>
</comment>
<accession>A0AAF0DY48</accession>
<protein>
    <recommendedName>
        <fullName evidence="8">5'-deoxynucleotidase</fullName>
        <ecNumber evidence="8">3.1.3.89</ecNumber>
    </recommendedName>
</protein>
<comment type="cofactor">
    <cofactor evidence="4">
        <name>Mg(2+)</name>
        <dbReference type="ChEBI" id="CHEBI:18420"/>
    </cofactor>
</comment>
<evidence type="ECO:0000256" key="7">
    <source>
        <dbReference type="ARBA" id="ARBA00011738"/>
    </source>
</evidence>
<feature type="domain" description="HD/PDEase" evidence="14">
    <location>
        <begin position="653"/>
        <end position="770"/>
    </location>
</feature>
<evidence type="ECO:0000256" key="13">
    <source>
        <dbReference type="SAM" id="MobiDB-lite"/>
    </source>
</evidence>
<comment type="similarity">
    <text evidence="6">Belongs to the HDDC2 family.</text>
</comment>
<dbReference type="Pfam" id="PF13023">
    <property type="entry name" value="HD_3"/>
    <property type="match status" value="1"/>
</dbReference>
<evidence type="ECO:0000256" key="12">
    <source>
        <dbReference type="ARBA" id="ARBA00023285"/>
    </source>
</evidence>
<dbReference type="GO" id="GO:0009159">
    <property type="term" value="P:deoxyribonucleoside monophosphate catabolic process"/>
    <property type="evidence" value="ECO:0007669"/>
    <property type="project" value="UniProtKB-ARBA"/>
</dbReference>
<comment type="cofactor">
    <cofactor evidence="3">
        <name>Co(2+)</name>
        <dbReference type="ChEBI" id="CHEBI:48828"/>
    </cofactor>
</comment>
<dbReference type="EMBL" id="CP119934">
    <property type="protein sequence ID" value="WFD01597.1"/>
    <property type="molecule type" value="Genomic_DNA"/>
</dbReference>
<evidence type="ECO:0000256" key="8">
    <source>
        <dbReference type="ARBA" id="ARBA00012964"/>
    </source>
</evidence>